<feature type="transmembrane region" description="Helical" evidence="10">
    <location>
        <begin position="78"/>
        <end position="102"/>
    </location>
</feature>
<dbReference type="EMBL" id="CP015054">
    <property type="protein sequence ID" value="QGN13522.1"/>
    <property type="molecule type" value="Genomic_DNA"/>
</dbReference>
<keyword evidence="4" id="KW-0677">Repeat</keyword>
<evidence type="ECO:0000313" key="13">
    <source>
        <dbReference type="EMBL" id="QGN13522.1"/>
    </source>
</evidence>
<dbReference type="PANTHER" id="PTHR24223">
    <property type="entry name" value="ATP-BINDING CASSETTE SUB-FAMILY C"/>
    <property type="match status" value="1"/>
</dbReference>
<feature type="domain" description="ABC transporter" evidence="11">
    <location>
        <begin position="1324"/>
        <end position="1569"/>
    </location>
</feature>
<feature type="transmembrane region" description="Helical" evidence="10">
    <location>
        <begin position="1043"/>
        <end position="1070"/>
    </location>
</feature>
<name>A0ABX6ER76_KLUMA</name>
<keyword evidence="14" id="KW-1185">Reference proteome</keyword>
<evidence type="ECO:0000259" key="12">
    <source>
        <dbReference type="PROSITE" id="PS50929"/>
    </source>
</evidence>
<feature type="transmembrane region" description="Helical" evidence="10">
    <location>
        <begin position="34"/>
        <end position="57"/>
    </location>
</feature>
<feature type="domain" description="ABC transmembrane type-1" evidence="12">
    <location>
        <begin position="301"/>
        <end position="578"/>
    </location>
</feature>
<dbReference type="Gene3D" id="1.20.1560.10">
    <property type="entry name" value="ABC transporter type 1, transmembrane domain"/>
    <property type="match status" value="2"/>
</dbReference>
<dbReference type="SUPFAM" id="SSF52540">
    <property type="entry name" value="P-loop containing nucleoside triphosphate hydrolases"/>
    <property type="match status" value="2"/>
</dbReference>
<dbReference type="InterPro" id="IPR036640">
    <property type="entry name" value="ABC1_TM_sf"/>
</dbReference>
<feature type="domain" description="ABC transporter" evidence="11">
    <location>
        <begin position="633"/>
        <end position="865"/>
    </location>
</feature>
<evidence type="ECO:0000256" key="7">
    <source>
        <dbReference type="ARBA" id="ARBA00022989"/>
    </source>
</evidence>
<feature type="transmembrane region" description="Helical" evidence="10">
    <location>
        <begin position="178"/>
        <end position="201"/>
    </location>
</feature>
<feature type="transmembrane region" description="Helical" evidence="10">
    <location>
        <begin position="1118"/>
        <end position="1138"/>
    </location>
</feature>
<feature type="transmembrane region" description="Helical" evidence="10">
    <location>
        <begin position="1144"/>
        <end position="1164"/>
    </location>
</feature>
<keyword evidence="7 10" id="KW-1133">Transmembrane helix</keyword>
<evidence type="ECO:0000256" key="3">
    <source>
        <dbReference type="ARBA" id="ARBA00022692"/>
    </source>
</evidence>
<evidence type="ECO:0000256" key="6">
    <source>
        <dbReference type="ARBA" id="ARBA00022840"/>
    </source>
</evidence>
<dbReference type="InterPro" id="IPR027417">
    <property type="entry name" value="P-loop_NTPase"/>
</dbReference>
<evidence type="ECO:0000256" key="4">
    <source>
        <dbReference type="ARBA" id="ARBA00022737"/>
    </source>
</evidence>
<keyword evidence="5" id="KW-0547">Nucleotide-binding</keyword>
<dbReference type="SUPFAM" id="SSF90123">
    <property type="entry name" value="ABC transporter transmembrane region"/>
    <property type="match status" value="2"/>
</dbReference>
<dbReference type="InterPro" id="IPR044726">
    <property type="entry name" value="ABCC_6TM_D2"/>
</dbReference>
<feature type="transmembrane region" description="Helical" evidence="10">
    <location>
        <begin position="145"/>
        <end position="163"/>
    </location>
</feature>
<keyword evidence="6" id="KW-0067">ATP-binding</keyword>
<dbReference type="Pfam" id="PF00005">
    <property type="entry name" value="ABC_tran"/>
    <property type="match status" value="2"/>
</dbReference>
<accession>A0ABX6ER76</accession>
<dbReference type="PROSITE" id="PS50893">
    <property type="entry name" value="ABC_TRANSPORTER_2"/>
    <property type="match status" value="2"/>
</dbReference>
<dbReference type="InterPro" id="IPR011527">
    <property type="entry name" value="ABC1_TM_dom"/>
</dbReference>
<feature type="transmembrane region" description="Helical" evidence="10">
    <location>
        <begin position="333"/>
        <end position="350"/>
    </location>
</feature>
<dbReference type="Gene3D" id="3.40.50.300">
    <property type="entry name" value="P-loop containing nucleotide triphosphate hydrolases"/>
    <property type="match status" value="2"/>
</dbReference>
<evidence type="ECO:0000256" key="8">
    <source>
        <dbReference type="ARBA" id="ARBA00023136"/>
    </source>
</evidence>
<protein>
    <submittedName>
        <fullName evidence="13">Bile pigment transporter 1</fullName>
    </submittedName>
</protein>
<proteinExistence type="predicted"/>
<evidence type="ECO:0000256" key="9">
    <source>
        <dbReference type="SAM" id="MobiDB-lite"/>
    </source>
</evidence>
<feature type="transmembrane region" description="Helical" evidence="10">
    <location>
        <begin position="114"/>
        <end position="133"/>
    </location>
</feature>
<dbReference type="PROSITE" id="PS50929">
    <property type="entry name" value="ABC_TM1F"/>
    <property type="match status" value="2"/>
</dbReference>
<organism evidence="13 14">
    <name type="scientific">Kluyveromyces marxianus</name>
    <name type="common">Yeast</name>
    <name type="synonym">Candida kefyr</name>
    <dbReference type="NCBI Taxonomy" id="4911"/>
    <lineage>
        <taxon>Eukaryota</taxon>
        <taxon>Fungi</taxon>
        <taxon>Dikarya</taxon>
        <taxon>Ascomycota</taxon>
        <taxon>Saccharomycotina</taxon>
        <taxon>Saccharomycetes</taxon>
        <taxon>Saccharomycetales</taxon>
        <taxon>Saccharomycetaceae</taxon>
        <taxon>Kluyveromyces</taxon>
    </lineage>
</organism>
<dbReference type="InterPro" id="IPR003593">
    <property type="entry name" value="AAA+_ATPase"/>
</dbReference>
<evidence type="ECO:0000256" key="1">
    <source>
        <dbReference type="ARBA" id="ARBA00004128"/>
    </source>
</evidence>
<dbReference type="CDD" id="cd03250">
    <property type="entry name" value="ABCC_MRP_domain1"/>
    <property type="match status" value="1"/>
</dbReference>
<feature type="transmembrane region" description="Helical" evidence="10">
    <location>
        <begin position="551"/>
        <end position="569"/>
    </location>
</feature>
<keyword evidence="8 10" id="KW-0472">Membrane</keyword>
<dbReference type="InterPro" id="IPR050173">
    <property type="entry name" value="ABC_transporter_C-like"/>
</dbReference>
<dbReference type="PANTHER" id="PTHR24223:SF443">
    <property type="entry name" value="MULTIDRUG-RESISTANCE LIKE PROTEIN 1, ISOFORM I"/>
    <property type="match status" value="1"/>
</dbReference>
<comment type="subcellular location">
    <subcellularLocation>
        <location evidence="1">Vacuole membrane</location>
        <topology evidence="1">Multi-pass membrane protein</topology>
    </subcellularLocation>
</comment>
<dbReference type="CDD" id="cd18579">
    <property type="entry name" value="ABC_6TM_ABCC_D1"/>
    <property type="match status" value="1"/>
</dbReference>
<gene>
    <name evidence="13" type="primary">BPT1</name>
    <name evidence="13" type="ORF">FIM1_162</name>
</gene>
<keyword evidence="2" id="KW-0813">Transport</keyword>
<evidence type="ECO:0000259" key="11">
    <source>
        <dbReference type="PROSITE" id="PS50893"/>
    </source>
</evidence>
<evidence type="ECO:0000256" key="5">
    <source>
        <dbReference type="ARBA" id="ARBA00022741"/>
    </source>
</evidence>
<keyword evidence="3 10" id="KW-0812">Transmembrane</keyword>
<feature type="transmembrane region" description="Helical" evidence="10">
    <location>
        <begin position="1231"/>
        <end position="1250"/>
    </location>
</feature>
<feature type="region of interest" description="Disordered" evidence="9">
    <location>
        <begin position="875"/>
        <end position="907"/>
    </location>
</feature>
<evidence type="ECO:0000256" key="2">
    <source>
        <dbReference type="ARBA" id="ARBA00022448"/>
    </source>
</evidence>
<dbReference type="CDD" id="cd03244">
    <property type="entry name" value="ABCC_MRP_domain2"/>
    <property type="match status" value="1"/>
</dbReference>
<dbReference type="InterPro" id="IPR017871">
    <property type="entry name" value="ABC_transporter-like_CS"/>
</dbReference>
<evidence type="ECO:0000256" key="10">
    <source>
        <dbReference type="SAM" id="Phobius"/>
    </source>
</evidence>
<dbReference type="PROSITE" id="PS00211">
    <property type="entry name" value="ABC_TRANSPORTER_1"/>
    <property type="match status" value="1"/>
</dbReference>
<feature type="transmembrane region" description="Helical" evidence="10">
    <location>
        <begin position="515"/>
        <end position="539"/>
    </location>
</feature>
<dbReference type="Pfam" id="PF00664">
    <property type="entry name" value="ABC_membrane"/>
    <property type="match status" value="2"/>
</dbReference>
<feature type="transmembrane region" description="Helical" evidence="10">
    <location>
        <begin position="996"/>
        <end position="1023"/>
    </location>
</feature>
<sequence length="1576" mass="178245">MIQVGNGTEIASATCKYGLRPYISPDVNALNPCFISWVSAIFVAHFIVIGSLQYISLRKSVKGPGYFARESFWTIRDLSVSHAIHIVNVLCQCVLLLIQLSWVKEEPKWTQWSILLNLFYVAIIYLNSTWLSFHKSSCAQGHGIFYFLIYSFLVAFEIGQRYYHPGTENYNVVKNGNAAMALDVLLLVNSVSIFCYDTFLFKCSPRLMRYFTDNNIYPPVNALANITFTWMNRLIVETYHSNKIEDPTNLPLPPFDLDIPEATRIIQANWEYECWTERHSILLAVLKSVGGRIAIAVSYEFLRTVLAILQPQILKKFIEAFNPESNELPRLNAYFVAVGLFILNVSCTVLRNQFFINIFQAGMKIRGSLMSMIYQKTFRLSAEARDEKGSGDIMNLMSVDVIRIQRFFENAQTMIGAPTQLIGVLISLYFFLGTATLGGLVSIGIMIPLYSYLTEIYKRMFKTQMKYKDRRIKTISEILNSIKSIKLYAWEKPMLERLGHVRNDLELKNMKKIAIVSNLMSFIWDIVPVFVTSSTFLLFSYLTGQVLTPQVVFPAMTLFGMLNQCVYTIPEMINNIIEIGVSLKRLKSYLLAEELDDSFIERTEANDVDPTVEINNATFLWKSVKQSEKSDANDDEEASVSSPGVALRDIEHFSAKRAELTCIVGRVGSGKSTFLKAILGLLPCVPNDATPQIKPKLTIRAKSLAYCPQQPWIMNSSFKDNILFGFKYDEAMYKKTIKACQLVPDLKILPDGDETIVGEKGISLSGGQKARLSLARAVYARADLYLLDDILSAVDSHVCKNIIEQVLDRNTGLLKNKTVILTTNAINVLQHSNMIYLLKNGMIVEGNSYDSVMSTESANGEKSFLREIIEEYALNEKEKEEQEADTDAESKSKSPRNDSDYLLSSDEDNEEEIIPLQPLVDLENAKATDANAVIAFEEEQEDPQLAKVVSRRASVATLKPRPLIDVNKDDRKTAQKAETKEEGRVKKSVYIAYMKACGFFGVLIVFILMIATKLLGLGNNFWLKYWSESNQTNGGNDHIWKFMIVYSLIGMASAAFDVTRIIVMIFFCSLRAAKQLHNQMAHSVVMAPMSFFETTPVGRIVNRFSTDINSIDEDFKNIVALFLHSVFDYLITITVIVISMPWFLLVNTFLLAIYYYYQMFYVVLSRELKRLTSISYSPVMSLLGETLGGYVVINAYNHADIFNYYHFQNVQTNVNFIFNFRSTNRWLSMRLETMGAFIILITSLMALGTLGTTHPISAGLIGLLMSYVLQISSSLMWIIRMLVNIETTIVSVERVLEYRDLEPEGVRVVEGNTPPKDWPSKGEIKISNYTTKYRANLDPVLKDIDVNIKPQEKIGVVGRTGAGKSTLTLALFRILEPFEGSISIDGIDISTLGLYDLRSRLAIIPQDAQAFEGTVRSNLDPFNYHTDAEVWRALELSHLKPHIERIVKELGDDEEKPADLLQTKISDNGGNLSMGQRQLLCLSRALLNPSKILILDEATAAVDRETDKIIQETIRSAFKDRTILTIAHRIDTVMDSDRILVLDKGELKEFDTPENLLENKESLFYSLCEKGGYLKN</sequence>
<evidence type="ECO:0000313" key="14">
    <source>
        <dbReference type="Proteomes" id="UP000422736"/>
    </source>
</evidence>
<reference evidence="13 14" key="2">
    <citation type="submission" date="2019-11" db="EMBL/GenBank/DDBJ databases">
        <authorList>
            <person name="Lu H."/>
        </authorList>
    </citation>
    <scope>NUCLEOTIDE SEQUENCE [LARGE SCALE GENOMIC DNA]</scope>
    <source>
        <strain evidence="13 14">FIM1</strain>
    </source>
</reference>
<feature type="transmembrane region" description="Helical" evidence="10">
    <location>
        <begin position="437"/>
        <end position="457"/>
    </location>
</feature>
<feature type="compositionally biased region" description="Basic and acidic residues" evidence="9">
    <location>
        <begin position="888"/>
        <end position="899"/>
    </location>
</feature>
<dbReference type="CDD" id="cd18580">
    <property type="entry name" value="ABC_6TM_ABCC_D2"/>
    <property type="match status" value="1"/>
</dbReference>
<dbReference type="InterPro" id="IPR044746">
    <property type="entry name" value="ABCC_6TM_D1"/>
</dbReference>
<dbReference type="InterPro" id="IPR003439">
    <property type="entry name" value="ABC_transporter-like_ATP-bd"/>
</dbReference>
<feature type="domain" description="ABC transmembrane type-1" evidence="12">
    <location>
        <begin position="1003"/>
        <end position="1287"/>
    </location>
</feature>
<reference evidence="13 14" key="1">
    <citation type="submission" date="2016-03" db="EMBL/GenBank/DDBJ databases">
        <title>How can Kluyveromyces marxianus grow so fast - potential evolutionary course in Saccharomyces Complex revealed by comparative genomics.</title>
        <authorList>
            <person name="Mo W."/>
            <person name="Lu W."/>
            <person name="Yang X."/>
            <person name="Qi J."/>
            <person name="Lv H."/>
        </authorList>
    </citation>
    <scope>NUCLEOTIDE SEQUENCE [LARGE SCALE GENOMIC DNA]</scope>
    <source>
        <strain evidence="13 14">FIM1</strain>
    </source>
</reference>
<feature type="transmembrane region" description="Helical" evidence="10">
    <location>
        <begin position="1256"/>
        <end position="1279"/>
    </location>
</feature>
<dbReference type="Proteomes" id="UP000422736">
    <property type="component" value="Chromosome 1"/>
</dbReference>
<dbReference type="SMART" id="SM00382">
    <property type="entry name" value="AAA"/>
    <property type="match status" value="2"/>
</dbReference>